<dbReference type="SUPFAM" id="SSF53955">
    <property type="entry name" value="Lysozyme-like"/>
    <property type="match status" value="1"/>
</dbReference>
<dbReference type="GO" id="GO:0009253">
    <property type="term" value="P:peptidoglycan catabolic process"/>
    <property type="evidence" value="ECO:0007669"/>
    <property type="project" value="InterPro"/>
</dbReference>
<keyword evidence="7 9" id="KW-0378">Hydrolase</keyword>
<proteinExistence type="inferred from homology"/>
<protein>
    <recommendedName>
        <fullName evidence="4 9">Lysozyme g</fullName>
        <ecNumber evidence="3 9">3.2.1.17</ecNumber>
    </recommendedName>
</protein>
<evidence type="ECO:0000313" key="11">
    <source>
        <dbReference type="Proteomes" id="UP000504632"/>
    </source>
</evidence>
<dbReference type="CDD" id="cd01021">
    <property type="entry name" value="GEWL"/>
    <property type="match status" value="1"/>
</dbReference>
<dbReference type="OrthoDB" id="10021790at2759"/>
<dbReference type="PANTHER" id="PTHR31698">
    <property type="entry name" value="LYSOZYME G FAMILY MEMBER"/>
    <property type="match status" value="1"/>
</dbReference>
<dbReference type="GO" id="GO:0003796">
    <property type="term" value="F:lysozyme activity"/>
    <property type="evidence" value="ECO:0007669"/>
    <property type="project" value="UniProtKB-UniRule"/>
</dbReference>
<keyword evidence="6" id="KW-0081">Bacteriolytic enzyme</keyword>
<evidence type="ECO:0000256" key="10">
    <source>
        <dbReference type="PIRSR" id="PIRSR001065-1"/>
    </source>
</evidence>
<dbReference type="InParanoid" id="A0A6J2UY44"/>
<keyword evidence="11" id="KW-1185">Reference proteome</keyword>
<sequence>MACIYGDVTRIHTTGASKETGRQDGQPLQGEKASHALAATDLSRMNKYKSTITKVARDHQMDPAVVAGIISRESRAGNALDKGGCGDHGNAHGLMQVDKRWHTPRGGPYSEEHISQGTKILCDSVEEIQRKFPNWSKEQQLKGGLSAYNMGASRVPSYEQTDINTTGGDYANDVLARAQWYKQNGF</sequence>
<evidence type="ECO:0000256" key="1">
    <source>
        <dbReference type="ARBA" id="ARBA00000632"/>
    </source>
</evidence>
<dbReference type="AlphaFoldDB" id="A0A6J2UY44"/>
<dbReference type="EC" id="3.2.1.17" evidence="3 9"/>
<evidence type="ECO:0000256" key="9">
    <source>
        <dbReference type="PIRNR" id="PIRNR001065"/>
    </source>
</evidence>
<evidence type="ECO:0000256" key="5">
    <source>
        <dbReference type="ARBA" id="ARBA00022529"/>
    </source>
</evidence>
<dbReference type="GO" id="GO:0031640">
    <property type="term" value="P:killing of cells of another organism"/>
    <property type="evidence" value="ECO:0007669"/>
    <property type="project" value="UniProtKB-KW"/>
</dbReference>
<evidence type="ECO:0000313" key="12">
    <source>
        <dbReference type="RefSeq" id="XP_030624322.1"/>
    </source>
</evidence>
<dbReference type="RefSeq" id="XP_030624322.1">
    <property type="nucleotide sequence ID" value="XM_030768462.1"/>
</dbReference>
<organism evidence="11 12">
    <name type="scientific">Chanos chanos</name>
    <name type="common">Milkfish</name>
    <name type="synonym">Mugil chanos</name>
    <dbReference type="NCBI Taxonomy" id="29144"/>
    <lineage>
        <taxon>Eukaryota</taxon>
        <taxon>Metazoa</taxon>
        <taxon>Chordata</taxon>
        <taxon>Craniata</taxon>
        <taxon>Vertebrata</taxon>
        <taxon>Euteleostomi</taxon>
        <taxon>Actinopterygii</taxon>
        <taxon>Neopterygii</taxon>
        <taxon>Teleostei</taxon>
        <taxon>Ostariophysi</taxon>
        <taxon>Gonorynchiformes</taxon>
        <taxon>Chanidae</taxon>
        <taxon>Chanos</taxon>
    </lineage>
</organism>
<comment type="catalytic activity">
    <reaction evidence="1 9">
        <text>Hydrolysis of (1-&gt;4)-beta-linkages between N-acetylmuramic acid and N-acetyl-D-glucosamine residues in a peptidoglycan and between N-acetyl-D-glucosamine residues in chitodextrins.</text>
        <dbReference type="EC" id="3.2.1.17"/>
    </reaction>
</comment>
<name>A0A6J2UY44_CHACN</name>
<evidence type="ECO:0000256" key="2">
    <source>
        <dbReference type="ARBA" id="ARBA00008902"/>
    </source>
</evidence>
<keyword evidence="8 9" id="KW-0326">Glycosidase</keyword>
<keyword evidence="5" id="KW-0929">Antimicrobial</keyword>
<evidence type="ECO:0000256" key="6">
    <source>
        <dbReference type="ARBA" id="ARBA00022638"/>
    </source>
</evidence>
<reference evidence="12" key="1">
    <citation type="submission" date="2025-08" db="UniProtKB">
        <authorList>
            <consortium name="RefSeq"/>
        </authorList>
    </citation>
    <scope>IDENTIFICATION</scope>
</reference>
<evidence type="ECO:0000256" key="3">
    <source>
        <dbReference type="ARBA" id="ARBA00012732"/>
    </source>
</evidence>
<feature type="active site" evidence="10">
    <location>
        <position position="87"/>
    </location>
</feature>
<dbReference type="Gene3D" id="1.10.530.10">
    <property type="match status" value="1"/>
</dbReference>
<accession>A0A6J2UY44</accession>
<dbReference type="PANTHER" id="PTHR31698:SF8">
    <property type="entry name" value="LYSOZYME G-RELATED"/>
    <property type="match status" value="1"/>
</dbReference>
<dbReference type="InterPro" id="IPR023346">
    <property type="entry name" value="Lysozyme-like_dom_sf"/>
</dbReference>
<dbReference type="PIRSF" id="PIRSF001065">
    <property type="entry name" value="Lysozyme_g"/>
    <property type="match status" value="1"/>
</dbReference>
<evidence type="ECO:0000256" key="4">
    <source>
        <dbReference type="ARBA" id="ARBA00016485"/>
    </source>
</evidence>
<comment type="similarity">
    <text evidence="2 9">Belongs to the glycosyl hydrolase 23 family.</text>
</comment>
<dbReference type="InterPro" id="IPR002152">
    <property type="entry name" value="Glyco_hydro_23"/>
</dbReference>
<feature type="active site" evidence="10">
    <location>
        <position position="73"/>
    </location>
</feature>
<dbReference type="PRINTS" id="PR00749">
    <property type="entry name" value="LYSOZYMEG"/>
</dbReference>
<evidence type="ECO:0000256" key="8">
    <source>
        <dbReference type="ARBA" id="ARBA00023295"/>
    </source>
</evidence>
<gene>
    <name evidence="12" type="primary">LOC115807467</name>
</gene>
<dbReference type="FunFam" id="1.10.530.10:FF:000026">
    <property type="entry name" value="Lysozyme g"/>
    <property type="match status" value="1"/>
</dbReference>
<dbReference type="GeneID" id="115807467"/>
<dbReference type="Proteomes" id="UP000504632">
    <property type="component" value="Chromosome 3"/>
</dbReference>
<evidence type="ECO:0000256" key="7">
    <source>
        <dbReference type="ARBA" id="ARBA00022801"/>
    </source>
</evidence>
<dbReference type="GO" id="GO:0042742">
    <property type="term" value="P:defense response to bacterium"/>
    <property type="evidence" value="ECO:0007669"/>
    <property type="project" value="UniProtKB-KW"/>
</dbReference>